<evidence type="ECO:0000256" key="8">
    <source>
        <dbReference type="ARBA" id="ARBA00022679"/>
    </source>
</evidence>
<comment type="function">
    <text evidence="1">Specifically methylates the cytosine at position 967 (m5C967) of 16S rRNA.</text>
</comment>
<keyword evidence="8 14" id="KW-0808">Transferase</keyword>
<keyword evidence="17" id="KW-1185">Reference proteome</keyword>
<feature type="binding site" evidence="14">
    <location>
        <begin position="263"/>
        <end position="269"/>
    </location>
    <ligand>
        <name>S-adenosyl-L-methionine</name>
        <dbReference type="ChEBI" id="CHEBI:59789"/>
    </ligand>
</feature>
<dbReference type="Gene3D" id="1.10.940.10">
    <property type="entry name" value="NusB-like"/>
    <property type="match status" value="1"/>
</dbReference>
<evidence type="ECO:0000256" key="3">
    <source>
        <dbReference type="ARBA" id="ARBA00007494"/>
    </source>
</evidence>
<dbReference type="InterPro" id="IPR029063">
    <property type="entry name" value="SAM-dependent_MTases_sf"/>
</dbReference>
<dbReference type="InterPro" id="IPR054728">
    <property type="entry name" value="RsmB-like_ferredoxin"/>
</dbReference>
<dbReference type="PROSITE" id="PS51686">
    <property type="entry name" value="SAM_MT_RSMB_NOP"/>
    <property type="match status" value="1"/>
</dbReference>
<evidence type="ECO:0000256" key="6">
    <source>
        <dbReference type="ARBA" id="ARBA00022552"/>
    </source>
</evidence>
<proteinExistence type="inferred from homology"/>
<dbReference type="InterPro" id="IPR004573">
    <property type="entry name" value="rRNA_ssu_MeTfrase_B"/>
</dbReference>
<dbReference type="SUPFAM" id="SSF53335">
    <property type="entry name" value="S-adenosyl-L-methionine-dependent methyltransferases"/>
    <property type="match status" value="1"/>
</dbReference>
<dbReference type="EC" id="2.1.1.176" evidence="4"/>
<evidence type="ECO:0000313" key="17">
    <source>
        <dbReference type="Proteomes" id="UP000481043"/>
    </source>
</evidence>
<evidence type="ECO:0000259" key="15">
    <source>
        <dbReference type="PROSITE" id="PS51686"/>
    </source>
</evidence>
<dbReference type="Proteomes" id="UP000481043">
    <property type="component" value="Unassembled WGS sequence"/>
</dbReference>
<dbReference type="FunFam" id="3.40.50.150:FF:000022">
    <property type="entry name" value="Ribosomal RNA small subunit methyltransferase B"/>
    <property type="match status" value="1"/>
</dbReference>
<reference evidence="16 17" key="1">
    <citation type="submission" date="2020-02" db="EMBL/GenBank/DDBJ databases">
        <title>Bacillus aquiflavi sp. nov., isolated from yellow water of strong flavor Chinese baijiu in Yibin region of China.</title>
        <authorList>
            <person name="Xie J."/>
        </authorList>
    </citation>
    <scope>NUCLEOTIDE SEQUENCE [LARGE SCALE GENOMIC DNA]</scope>
    <source>
        <strain evidence="16 17">SA4</strain>
    </source>
</reference>
<name>A0A6M0Q1R9_9BACI</name>
<dbReference type="InterPro" id="IPR001678">
    <property type="entry name" value="MeTrfase_RsmB-F_NOP2_dom"/>
</dbReference>
<dbReference type="CDD" id="cd02440">
    <property type="entry name" value="AdoMet_MTases"/>
    <property type="match status" value="1"/>
</dbReference>
<gene>
    <name evidence="16" type="primary">rsmB</name>
    <name evidence="16" type="ORF">G4D63_00900</name>
</gene>
<evidence type="ECO:0000313" key="16">
    <source>
        <dbReference type="EMBL" id="NEY70285.1"/>
    </source>
</evidence>
<dbReference type="InterPro" id="IPR018314">
    <property type="entry name" value="RsmB/NOL1/NOP2-like_CS"/>
</dbReference>
<evidence type="ECO:0000256" key="7">
    <source>
        <dbReference type="ARBA" id="ARBA00022603"/>
    </source>
</evidence>
<dbReference type="RefSeq" id="WP_163176760.1">
    <property type="nucleotide sequence ID" value="NZ_JAAIWM010000001.1"/>
</dbReference>
<evidence type="ECO:0000256" key="13">
    <source>
        <dbReference type="ARBA" id="ARBA00047283"/>
    </source>
</evidence>
<evidence type="ECO:0000256" key="10">
    <source>
        <dbReference type="ARBA" id="ARBA00022884"/>
    </source>
</evidence>
<dbReference type="GO" id="GO:0003723">
    <property type="term" value="F:RNA binding"/>
    <property type="evidence" value="ECO:0007669"/>
    <property type="project" value="UniProtKB-UniRule"/>
</dbReference>
<evidence type="ECO:0000256" key="1">
    <source>
        <dbReference type="ARBA" id="ARBA00002724"/>
    </source>
</evidence>
<evidence type="ECO:0000256" key="4">
    <source>
        <dbReference type="ARBA" id="ARBA00012140"/>
    </source>
</evidence>
<dbReference type="GO" id="GO:0005737">
    <property type="term" value="C:cytoplasm"/>
    <property type="evidence" value="ECO:0007669"/>
    <property type="project" value="UniProtKB-SubCell"/>
</dbReference>
<keyword evidence="6" id="KW-0698">rRNA processing</keyword>
<dbReference type="FunFam" id="1.10.940.10:FF:000006">
    <property type="entry name" value="16S rRNA (Cytosine(967)-C(5))-methyltransferase RsmB"/>
    <property type="match status" value="1"/>
</dbReference>
<keyword evidence="10 14" id="KW-0694">RNA-binding</keyword>
<feature type="binding site" evidence="14">
    <location>
        <position position="314"/>
    </location>
    <ligand>
        <name>S-adenosyl-L-methionine</name>
        <dbReference type="ChEBI" id="CHEBI:59789"/>
    </ligand>
</feature>
<dbReference type="InterPro" id="IPR006027">
    <property type="entry name" value="NusB_RsmB_TIM44"/>
</dbReference>
<dbReference type="EMBL" id="JAAIWM010000001">
    <property type="protein sequence ID" value="NEY70285.1"/>
    <property type="molecule type" value="Genomic_DNA"/>
</dbReference>
<dbReference type="GO" id="GO:0006355">
    <property type="term" value="P:regulation of DNA-templated transcription"/>
    <property type="evidence" value="ECO:0007669"/>
    <property type="project" value="InterPro"/>
</dbReference>
<dbReference type="NCBIfam" id="TIGR00563">
    <property type="entry name" value="rsmB"/>
    <property type="match status" value="1"/>
</dbReference>
<evidence type="ECO:0000256" key="5">
    <source>
        <dbReference type="ARBA" id="ARBA00022490"/>
    </source>
</evidence>
<comment type="catalytic activity">
    <reaction evidence="13">
        <text>cytidine(967) in 16S rRNA + S-adenosyl-L-methionine = 5-methylcytidine(967) in 16S rRNA + S-adenosyl-L-homocysteine + H(+)</text>
        <dbReference type="Rhea" id="RHEA:42748"/>
        <dbReference type="Rhea" id="RHEA-COMP:10219"/>
        <dbReference type="Rhea" id="RHEA-COMP:10220"/>
        <dbReference type="ChEBI" id="CHEBI:15378"/>
        <dbReference type="ChEBI" id="CHEBI:57856"/>
        <dbReference type="ChEBI" id="CHEBI:59789"/>
        <dbReference type="ChEBI" id="CHEBI:74483"/>
        <dbReference type="ChEBI" id="CHEBI:82748"/>
        <dbReference type="EC" id="2.1.1.176"/>
    </reaction>
</comment>
<dbReference type="Pfam" id="PF01029">
    <property type="entry name" value="NusB"/>
    <property type="match status" value="1"/>
</dbReference>
<dbReference type="SUPFAM" id="SSF48013">
    <property type="entry name" value="NusB-like"/>
    <property type="match status" value="1"/>
</dbReference>
<sequence length="453" mass="51092">MKTTAKTKNVREVAIDLLVQIEKNQAYSNLLLHQAIKQHQVSSKDTGLLTEMVYGTLQRKLTLDFYIEPYLKKQNKLEDWVKILLRITVYQMKYLDRVPDRAAIFEAVEIAKRKGHKGIGSMVNGVLRSLQRTGFRSFDEVQDPIERLAIEMSFPSWLISRWVKQYGLEETKELCQETLLPPISSARINTAVTTAEEVMKSMEEAGVSTRTGNLSDDALIIERGNFANTAAYQDGLLTIQDESSMLVGRALGPEKDDMILDSCAAPGGKSTHIAELLRNTGKVISVDLHEHKIKLINEQVNRLHLTNVETKVMDSRKLTEVYKSETFDRILVDAPCSGLGVIRRKPDIKYQKNESDIHSLAGIQSTILDAIAPLLKKGGTLVYSTCTMDKEENDEVVIKFLESHPDFERDSMLVERLPEKIRGNAEHNGAQIQILPHHFGTDGFFISSLRKQV</sequence>
<dbReference type="NCBIfam" id="NF011494">
    <property type="entry name" value="PRK14902.1"/>
    <property type="match status" value="1"/>
</dbReference>
<dbReference type="PANTHER" id="PTHR22807:SF53">
    <property type="entry name" value="RIBOSOMAL RNA SMALL SUBUNIT METHYLTRANSFERASE B-RELATED"/>
    <property type="match status" value="1"/>
</dbReference>
<dbReference type="InterPro" id="IPR023267">
    <property type="entry name" value="RCMT"/>
</dbReference>
<accession>A0A6M0Q1R9</accession>
<dbReference type="AlphaFoldDB" id="A0A6M0Q1R9"/>
<dbReference type="PROSITE" id="PS01153">
    <property type="entry name" value="NOL1_NOP2_SUN"/>
    <property type="match status" value="1"/>
</dbReference>
<keyword evidence="5" id="KW-0963">Cytoplasm</keyword>
<comment type="caution">
    <text evidence="16">The sequence shown here is derived from an EMBL/GenBank/DDBJ whole genome shotgun (WGS) entry which is preliminary data.</text>
</comment>
<keyword evidence="9 14" id="KW-0949">S-adenosyl-L-methionine</keyword>
<feature type="binding site" evidence="14">
    <location>
        <position position="287"/>
    </location>
    <ligand>
        <name>S-adenosyl-L-methionine</name>
        <dbReference type="ChEBI" id="CHEBI:59789"/>
    </ligand>
</feature>
<dbReference type="Gene3D" id="3.40.50.150">
    <property type="entry name" value="Vaccinia Virus protein VP39"/>
    <property type="match status" value="1"/>
</dbReference>
<feature type="active site" description="Nucleophile" evidence="14">
    <location>
        <position position="386"/>
    </location>
</feature>
<evidence type="ECO:0000256" key="2">
    <source>
        <dbReference type="ARBA" id="ARBA00004496"/>
    </source>
</evidence>
<evidence type="ECO:0000256" key="11">
    <source>
        <dbReference type="ARBA" id="ARBA00030399"/>
    </source>
</evidence>
<dbReference type="Pfam" id="PF01189">
    <property type="entry name" value="Methyltr_RsmB-F"/>
    <property type="match status" value="1"/>
</dbReference>
<evidence type="ECO:0000256" key="12">
    <source>
        <dbReference type="ARBA" id="ARBA00031088"/>
    </source>
</evidence>
<feature type="domain" description="SAM-dependent MTase RsmB/NOP-type" evidence="15">
    <location>
        <begin position="174"/>
        <end position="452"/>
    </location>
</feature>
<dbReference type="Gene3D" id="3.30.70.1170">
    <property type="entry name" value="Sun protein, domain 3"/>
    <property type="match status" value="1"/>
</dbReference>
<dbReference type="PRINTS" id="PR02008">
    <property type="entry name" value="RCMTFAMILY"/>
</dbReference>
<dbReference type="GO" id="GO:0008649">
    <property type="term" value="F:rRNA methyltransferase activity"/>
    <property type="evidence" value="ECO:0007669"/>
    <property type="project" value="InterPro"/>
</dbReference>
<keyword evidence="7 14" id="KW-0489">Methyltransferase</keyword>
<comment type="similarity">
    <text evidence="3 14">Belongs to the class I-like SAM-binding methyltransferase superfamily. RsmB/NOP family.</text>
</comment>
<evidence type="ECO:0000256" key="14">
    <source>
        <dbReference type="PROSITE-ProRule" id="PRU01023"/>
    </source>
</evidence>
<dbReference type="Pfam" id="PF22458">
    <property type="entry name" value="RsmF-B_ferredox"/>
    <property type="match status" value="1"/>
</dbReference>
<protein>
    <recommendedName>
        <fullName evidence="4">16S rRNA (cytosine(967)-C(5))-methyltransferase</fullName>
        <ecNumber evidence="4">2.1.1.176</ecNumber>
    </recommendedName>
    <alternativeName>
        <fullName evidence="11">16S rRNA m5C967 methyltransferase</fullName>
    </alternativeName>
    <alternativeName>
        <fullName evidence="12">rRNA (cytosine-C(5)-)-methyltransferase RsmB</fullName>
    </alternativeName>
</protein>
<comment type="subcellular location">
    <subcellularLocation>
        <location evidence="2">Cytoplasm</location>
    </subcellularLocation>
</comment>
<evidence type="ECO:0000256" key="9">
    <source>
        <dbReference type="ARBA" id="ARBA00022691"/>
    </source>
</evidence>
<feature type="binding site" evidence="14">
    <location>
        <position position="333"/>
    </location>
    <ligand>
        <name>S-adenosyl-L-methionine</name>
        <dbReference type="ChEBI" id="CHEBI:59789"/>
    </ligand>
</feature>
<dbReference type="InterPro" id="IPR035926">
    <property type="entry name" value="NusB-like_sf"/>
</dbReference>
<dbReference type="FunFam" id="3.30.70.1170:FF:000003">
    <property type="entry name" value="16S rRNA (Cytosine(967)-C(5))-methyltransferase RsmB"/>
    <property type="match status" value="1"/>
</dbReference>
<dbReference type="PANTHER" id="PTHR22807">
    <property type="entry name" value="NOP2 YEAST -RELATED NOL1/NOP2/FMU SUN DOMAIN-CONTAINING"/>
    <property type="match status" value="1"/>
</dbReference>
<dbReference type="InterPro" id="IPR049560">
    <property type="entry name" value="MeTrfase_RsmB-F_NOP2_cat"/>
</dbReference>
<organism evidence="16 17">
    <name type="scientific">Bacillus mesophilus</name>
    <dbReference type="NCBI Taxonomy" id="1808955"/>
    <lineage>
        <taxon>Bacteria</taxon>
        <taxon>Bacillati</taxon>
        <taxon>Bacillota</taxon>
        <taxon>Bacilli</taxon>
        <taxon>Bacillales</taxon>
        <taxon>Bacillaceae</taxon>
        <taxon>Bacillus</taxon>
    </lineage>
</organism>